<dbReference type="Gene3D" id="3.40.30.10">
    <property type="entry name" value="Glutaredoxin"/>
    <property type="match status" value="1"/>
</dbReference>
<dbReference type="PANTHER" id="PTHR12452:SF0">
    <property type="entry name" value="THIOREDOXIN DOMAIN-CONTAINING PROTEIN 17"/>
    <property type="match status" value="1"/>
</dbReference>
<dbReference type="SUPFAM" id="SSF52833">
    <property type="entry name" value="Thioredoxin-like"/>
    <property type="match status" value="1"/>
</dbReference>
<dbReference type="GO" id="GO:0005829">
    <property type="term" value="C:cytosol"/>
    <property type="evidence" value="ECO:0007669"/>
    <property type="project" value="TreeGrafter"/>
</dbReference>
<reference evidence="3 4" key="1">
    <citation type="submission" date="2014-02" db="EMBL/GenBank/DDBJ databases">
        <title>Transposable element dynamics among asymbiotic and ectomycorrhizal Amanita fungi.</title>
        <authorList>
            <consortium name="DOE Joint Genome Institute"/>
            <person name="Hess J."/>
            <person name="Skrede I."/>
            <person name="Wolfe B."/>
            <person name="LaButti K."/>
            <person name="Ohm R.A."/>
            <person name="Grigoriev I.V."/>
            <person name="Pringle A."/>
        </authorList>
    </citation>
    <scope>NUCLEOTIDE SEQUENCE [LARGE SCALE GENOMIC DNA]</scope>
    <source>
        <strain evidence="3 4">SKay4041</strain>
    </source>
</reference>
<organism evidence="3 4">
    <name type="scientific">Amanita thiersii Skay4041</name>
    <dbReference type="NCBI Taxonomy" id="703135"/>
    <lineage>
        <taxon>Eukaryota</taxon>
        <taxon>Fungi</taxon>
        <taxon>Dikarya</taxon>
        <taxon>Basidiomycota</taxon>
        <taxon>Agaricomycotina</taxon>
        <taxon>Agaricomycetes</taxon>
        <taxon>Agaricomycetidae</taxon>
        <taxon>Agaricales</taxon>
        <taxon>Pluteineae</taxon>
        <taxon>Amanitaceae</taxon>
        <taxon>Amanita</taxon>
    </lineage>
</organism>
<sequence>MPLLTADSSIDPVSLKNVPDKFIIFYSSVVGGELWCPDCQDVQDLVKKTFDTPDSPSALIVYVGDRSQWKARSNIYRGDPWKIESIPTIIKLKNGKEEGRLVLQEIQDQLVSFALD</sequence>
<evidence type="ECO:0000256" key="1">
    <source>
        <dbReference type="ARBA" id="ARBA00008987"/>
    </source>
</evidence>
<evidence type="ECO:0000313" key="4">
    <source>
        <dbReference type="Proteomes" id="UP000242287"/>
    </source>
</evidence>
<accession>A0A2A9NQ46</accession>
<name>A0A2A9NQ46_9AGAR</name>
<dbReference type="AlphaFoldDB" id="A0A2A9NQ46"/>
<evidence type="ECO:0000313" key="3">
    <source>
        <dbReference type="EMBL" id="PFH52238.1"/>
    </source>
</evidence>
<comment type="similarity">
    <text evidence="1">Belongs to the thioredoxin family.</text>
</comment>
<dbReference type="Pfam" id="PF06110">
    <property type="entry name" value="TXD17-like_Trx"/>
    <property type="match status" value="1"/>
</dbReference>
<dbReference type="InterPro" id="IPR045108">
    <property type="entry name" value="TXNDC17-like"/>
</dbReference>
<dbReference type="OrthoDB" id="78947at2759"/>
<dbReference type="InterPro" id="IPR036249">
    <property type="entry name" value="Thioredoxin-like_sf"/>
</dbReference>
<dbReference type="Proteomes" id="UP000242287">
    <property type="component" value="Unassembled WGS sequence"/>
</dbReference>
<keyword evidence="4" id="KW-1185">Reference proteome</keyword>
<dbReference type="InterPro" id="IPR010357">
    <property type="entry name" value="TXNDC17_dom"/>
</dbReference>
<dbReference type="GO" id="GO:0047134">
    <property type="term" value="F:protein-disulfide reductase [NAD(P)H] activity"/>
    <property type="evidence" value="ECO:0007669"/>
    <property type="project" value="InterPro"/>
</dbReference>
<dbReference type="STRING" id="703135.A0A2A9NQ46"/>
<protein>
    <recommendedName>
        <fullName evidence="2">Thioredoxin domain-containing protein</fullName>
    </recommendedName>
</protein>
<proteinExistence type="inferred from homology"/>
<evidence type="ECO:0000259" key="2">
    <source>
        <dbReference type="Pfam" id="PF06110"/>
    </source>
</evidence>
<dbReference type="PANTHER" id="PTHR12452">
    <property type="entry name" value="42-9-9 PROTEIN-RELATED"/>
    <property type="match status" value="1"/>
</dbReference>
<feature type="domain" description="Thioredoxin" evidence="2">
    <location>
        <begin position="21"/>
        <end position="106"/>
    </location>
</feature>
<dbReference type="EMBL" id="KZ301980">
    <property type="protein sequence ID" value="PFH52238.1"/>
    <property type="molecule type" value="Genomic_DNA"/>
</dbReference>
<gene>
    <name evidence="3" type="ORF">AMATHDRAFT_140416</name>
</gene>